<gene>
    <name evidence="3" type="ORF">KIM372_01760</name>
</gene>
<protein>
    <submittedName>
        <fullName evidence="3">Membrane protein</fullName>
    </submittedName>
</protein>
<dbReference type="EMBL" id="AP026798">
    <property type="protein sequence ID" value="BDR52269.1"/>
    <property type="molecule type" value="Genomic_DNA"/>
</dbReference>
<feature type="domain" description="Membrane iron-sulfur containing protein FtrD-like" evidence="2">
    <location>
        <begin position="322"/>
        <end position="422"/>
    </location>
</feature>
<dbReference type="Pfam" id="PF10080">
    <property type="entry name" value="FtrD-like"/>
    <property type="match status" value="1"/>
</dbReference>
<evidence type="ECO:0000256" key="1">
    <source>
        <dbReference type="SAM" id="Phobius"/>
    </source>
</evidence>
<feature type="transmembrane region" description="Helical" evidence="1">
    <location>
        <begin position="272"/>
        <end position="297"/>
    </location>
</feature>
<dbReference type="Proteomes" id="UP001321766">
    <property type="component" value="Chromosome"/>
</dbReference>
<feature type="transmembrane region" description="Helical" evidence="1">
    <location>
        <begin position="74"/>
        <end position="93"/>
    </location>
</feature>
<keyword evidence="1" id="KW-1133">Transmembrane helix</keyword>
<feature type="transmembrane region" description="Helical" evidence="1">
    <location>
        <begin position="180"/>
        <end position="203"/>
    </location>
</feature>
<feature type="transmembrane region" description="Helical" evidence="1">
    <location>
        <begin position="147"/>
        <end position="168"/>
    </location>
</feature>
<name>A0ABM8B604_9BIFI</name>
<feature type="transmembrane region" description="Helical" evidence="1">
    <location>
        <begin position="105"/>
        <end position="125"/>
    </location>
</feature>
<keyword evidence="1" id="KW-0472">Membrane</keyword>
<evidence type="ECO:0000259" key="2">
    <source>
        <dbReference type="Pfam" id="PF10080"/>
    </source>
</evidence>
<feature type="transmembrane region" description="Helical" evidence="1">
    <location>
        <begin position="39"/>
        <end position="62"/>
    </location>
</feature>
<reference evidence="3 4" key="1">
    <citation type="journal article" date="2023" name="Microbiol. Spectr.">
        <title>Symbiosis of Carpenter Bees with Uncharacterized Lactic Acid Bacteria Showing NAD Auxotrophy.</title>
        <authorList>
            <person name="Kawasaki S."/>
            <person name="Ozawa K."/>
            <person name="Mori T."/>
            <person name="Yamamoto A."/>
            <person name="Ito M."/>
            <person name="Ohkuma M."/>
            <person name="Sakamoto M."/>
            <person name="Matsutani M."/>
        </authorList>
    </citation>
    <scope>NUCLEOTIDE SEQUENCE [LARGE SCALE GENOMIC DNA]</scope>
    <source>
        <strain evidence="3 4">Kim37-2</strain>
    </source>
</reference>
<keyword evidence="1" id="KW-0812">Transmembrane</keyword>
<feature type="transmembrane region" description="Helical" evidence="1">
    <location>
        <begin position="6"/>
        <end position="27"/>
    </location>
</feature>
<proteinExistence type="predicted"/>
<evidence type="ECO:0000313" key="4">
    <source>
        <dbReference type="Proteomes" id="UP001321766"/>
    </source>
</evidence>
<feature type="transmembrane region" description="Helical" evidence="1">
    <location>
        <begin position="228"/>
        <end position="251"/>
    </location>
</feature>
<keyword evidence="4" id="KW-1185">Reference proteome</keyword>
<sequence length="424" mass="45651">MLVQFVSVLPGLLGPALLVAVYAALLAPGGGRRPSRSSYLRLLGLVLGLVGALVFAGLRASAVINRRTMVNLPTLYACVLVDLLALGLVLVSARVLSQGRQRPAILAWANALAGLSIALTVFRALPDVILQLTNFVEPGTPIFTSEMLMRALGFLLGVLAACLVAFIFRSLIKTSPRWVFALAAFFLLLLLTIQHATALFALLQNSGDLVVHGAPFRILAFFYNANRWLTLAQVCVFLLPALASVIAGYRLPLQGFDPAQVRQHKAFRRRATALAIWSLLAVIGVGATLTVGLAQAYKQPALSPPEHYSLQAQEITIAFPQVNDGHLHRFEYKAEDGTVMRFIIIKKNGGAYGIGLDACENCGPAGYFERDGKIICKRCDVAINVATIGYRGGCNPIPFDFTTSRGQIHIQTATLDALSAVFNV</sequence>
<evidence type="ECO:0000313" key="3">
    <source>
        <dbReference type="EMBL" id="BDR52269.1"/>
    </source>
</evidence>
<dbReference type="InterPro" id="IPR018758">
    <property type="entry name" value="FtrD-like"/>
</dbReference>
<organism evidence="3 4">
    <name type="scientific">Bombiscardovia nodaiensis</name>
    <dbReference type="NCBI Taxonomy" id="2932181"/>
    <lineage>
        <taxon>Bacteria</taxon>
        <taxon>Bacillati</taxon>
        <taxon>Actinomycetota</taxon>
        <taxon>Actinomycetes</taxon>
        <taxon>Bifidobacteriales</taxon>
        <taxon>Bifidobacteriaceae</taxon>
        <taxon>Bombiscardovia</taxon>
    </lineage>
</organism>
<accession>A0ABM8B604</accession>